<dbReference type="InterPro" id="IPR051026">
    <property type="entry name" value="PI/PC_transfer"/>
</dbReference>
<feature type="transmembrane region" description="Helical" evidence="2">
    <location>
        <begin position="171"/>
        <end position="187"/>
    </location>
</feature>
<dbReference type="PROSITE" id="PS50191">
    <property type="entry name" value="CRAL_TRIO"/>
    <property type="match status" value="1"/>
</dbReference>
<protein>
    <recommendedName>
        <fullName evidence="3">CRAL-TRIO domain-containing protein</fullName>
    </recommendedName>
</protein>
<feature type="compositionally biased region" description="Low complexity" evidence="1">
    <location>
        <begin position="442"/>
        <end position="463"/>
    </location>
</feature>
<gene>
    <name evidence="4" type="ORF">CTAYLR_003591</name>
</gene>
<comment type="caution">
    <text evidence="4">The sequence shown here is derived from an EMBL/GenBank/DDBJ whole genome shotgun (WGS) entry which is preliminary data.</text>
</comment>
<evidence type="ECO:0000259" key="3">
    <source>
        <dbReference type="PROSITE" id="PS50191"/>
    </source>
</evidence>
<accession>A0AAD7UL50</accession>
<dbReference type="Pfam" id="PF00650">
    <property type="entry name" value="CRAL_TRIO"/>
    <property type="match status" value="1"/>
</dbReference>
<feature type="transmembrane region" description="Helical" evidence="2">
    <location>
        <begin position="627"/>
        <end position="645"/>
    </location>
</feature>
<feature type="compositionally biased region" description="Acidic residues" evidence="1">
    <location>
        <begin position="515"/>
        <end position="533"/>
    </location>
</feature>
<feature type="transmembrane region" description="Helical" evidence="2">
    <location>
        <begin position="780"/>
        <end position="800"/>
    </location>
</feature>
<keyword evidence="2" id="KW-1133">Transmembrane helix</keyword>
<organism evidence="4 5">
    <name type="scientific">Chrysophaeum taylorii</name>
    <dbReference type="NCBI Taxonomy" id="2483200"/>
    <lineage>
        <taxon>Eukaryota</taxon>
        <taxon>Sar</taxon>
        <taxon>Stramenopiles</taxon>
        <taxon>Ochrophyta</taxon>
        <taxon>Pelagophyceae</taxon>
        <taxon>Pelagomonadales</taxon>
        <taxon>Pelagomonadaceae</taxon>
        <taxon>Chrysophaeum</taxon>
    </lineage>
</organism>
<evidence type="ECO:0000256" key="1">
    <source>
        <dbReference type="SAM" id="MobiDB-lite"/>
    </source>
</evidence>
<dbReference type="AlphaFoldDB" id="A0AAD7UL50"/>
<evidence type="ECO:0000313" key="5">
    <source>
        <dbReference type="Proteomes" id="UP001230188"/>
    </source>
</evidence>
<dbReference type="SMART" id="SM00516">
    <property type="entry name" value="SEC14"/>
    <property type="match status" value="1"/>
</dbReference>
<keyword evidence="2" id="KW-0472">Membrane</keyword>
<dbReference type="InterPro" id="IPR001251">
    <property type="entry name" value="CRAL-TRIO_dom"/>
</dbReference>
<feature type="transmembrane region" description="Helical" evidence="2">
    <location>
        <begin position="745"/>
        <end position="768"/>
    </location>
</feature>
<keyword evidence="2" id="KW-0812">Transmembrane</keyword>
<dbReference type="PANTHER" id="PTHR45657:SF1">
    <property type="entry name" value="CRAL-TRIO DOMAIN-CONTAINING PROTEIN YKL091C-RELATED"/>
    <property type="match status" value="1"/>
</dbReference>
<feature type="compositionally biased region" description="Low complexity" evidence="1">
    <location>
        <begin position="475"/>
        <end position="484"/>
    </location>
</feature>
<sequence>MESRLSLRWRGLVATATAAFSGACVFPPLGPRALVGATASETVIEATRIWSLICVGAAIGSRVGRFGGSFLDRTVVSSPRWIVALVGLHALMGLAGNNRLVVVVARVGASGVAAVSALEQAEPAAGSRGDAVAGLVGCFLGSATPLVFWVLRRRKRDFSAVLTARRATQSRVLGLGLLVAAVAAVVFQRSRRRRRRRGGQRVLPPVVPLEDGSPPALYASRCGSREAALSRWRRTLAWRCEHDAAGVLREPQPKYHAIKGMYPHSLHGRTVNGELVMWELLGSLDTTVLRNGEVTTDQAFRHFVFVHEFISRKYDGEATRLVTVLDVKGLRFSQVNSFLIRLVSTASAVVDNLVPFRASKILVINAPSWFGAVWGGIRRTLPTEIRDKVEVLDGVTRLAELLQVLPSEYGGEIPLGQHDDELAMLEAACLLNAGEGLDDFFSRQPNTTSSSSSSSRTRTGTRTPPTPLPPPPPACRSSSSPFRSWFGARPTPAHLGTENTRFHYDAQRQQWIFEEEEEDEEDDASLSSDDEEAPSPRRRRHDDADSDSEDERALVAAIEAATLRRSLHSDHAMRAYLHSRDPETCSGLQVGLVAGLAATRFSRAFLAVALAPWLLAPASRGGLGLRVGDAAACCAAASLALLVLASRVSEPCRRMPADAPLRAFRVASGGSFLVAAAAPELAPSLGGGAGTTGELPRDSNAVLVTASVSLALLLLFTHLAAASASAAVKLADLVSDRRVRQTRAAYLATLFGDLSGPPAAAALLAAALDRNAPFPFNASAGLSAFAVLNAALYLLSFLVYKKVVGDVAGSRTNCAAFFELPARDLQRCLDDAMEAGPDDADPR</sequence>
<feature type="transmembrane region" description="Helical" evidence="2">
    <location>
        <begin position="702"/>
        <end position="724"/>
    </location>
</feature>
<dbReference type="Proteomes" id="UP001230188">
    <property type="component" value="Unassembled WGS sequence"/>
</dbReference>
<dbReference type="SUPFAM" id="SSF52087">
    <property type="entry name" value="CRAL/TRIO domain"/>
    <property type="match status" value="1"/>
</dbReference>
<feature type="domain" description="CRAL-TRIO" evidence="3">
    <location>
        <begin position="254"/>
        <end position="417"/>
    </location>
</feature>
<dbReference type="PANTHER" id="PTHR45657">
    <property type="entry name" value="CRAL-TRIO DOMAIN-CONTAINING PROTEIN YKL091C-RELATED"/>
    <property type="match status" value="1"/>
</dbReference>
<feature type="transmembrane region" description="Helical" evidence="2">
    <location>
        <begin position="666"/>
        <end position="682"/>
    </location>
</feature>
<feature type="compositionally biased region" description="Pro residues" evidence="1">
    <location>
        <begin position="464"/>
        <end position="474"/>
    </location>
</feature>
<feature type="region of interest" description="Disordered" evidence="1">
    <location>
        <begin position="440"/>
        <end position="499"/>
    </location>
</feature>
<name>A0AAD7UL50_9STRA</name>
<feature type="transmembrane region" description="Helical" evidence="2">
    <location>
        <begin position="131"/>
        <end position="151"/>
    </location>
</feature>
<dbReference type="Gene3D" id="3.40.525.10">
    <property type="entry name" value="CRAL-TRIO lipid binding domain"/>
    <property type="match status" value="1"/>
</dbReference>
<dbReference type="InterPro" id="IPR036865">
    <property type="entry name" value="CRAL-TRIO_dom_sf"/>
</dbReference>
<reference evidence="4" key="1">
    <citation type="submission" date="2023-01" db="EMBL/GenBank/DDBJ databases">
        <title>Metagenome sequencing of chrysophaentin producing Chrysophaeum taylorii.</title>
        <authorList>
            <person name="Davison J."/>
            <person name="Bewley C."/>
        </authorList>
    </citation>
    <scope>NUCLEOTIDE SEQUENCE</scope>
    <source>
        <strain evidence="4">NIES-1699</strain>
    </source>
</reference>
<dbReference type="EMBL" id="JAQMWT010000081">
    <property type="protein sequence ID" value="KAJ8611160.1"/>
    <property type="molecule type" value="Genomic_DNA"/>
</dbReference>
<keyword evidence="5" id="KW-1185">Reference proteome</keyword>
<proteinExistence type="predicted"/>
<dbReference type="CDD" id="cd00170">
    <property type="entry name" value="SEC14"/>
    <property type="match status" value="1"/>
</dbReference>
<evidence type="ECO:0000313" key="4">
    <source>
        <dbReference type="EMBL" id="KAJ8611160.1"/>
    </source>
</evidence>
<dbReference type="PROSITE" id="PS51257">
    <property type="entry name" value="PROKAR_LIPOPROTEIN"/>
    <property type="match status" value="1"/>
</dbReference>
<evidence type="ECO:0000256" key="2">
    <source>
        <dbReference type="SAM" id="Phobius"/>
    </source>
</evidence>
<feature type="region of interest" description="Disordered" evidence="1">
    <location>
        <begin position="515"/>
        <end position="551"/>
    </location>
</feature>
<feature type="transmembrane region" description="Helical" evidence="2">
    <location>
        <begin position="79"/>
        <end position="95"/>
    </location>
</feature>